<dbReference type="AlphaFoldDB" id="A0AAJ0CWR1"/>
<keyword evidence="4" id="KW-1185">Reference proteome</keyword>
<feature type="transmembrane region" description="Helical" evidence="2">
    <location>
        <begin position="46"/>
        <end position="63"/>
    </location>
</feature>
<dbReference type="Proteomes" id="UP001251528">
    <property type="component" value="Unassembled WGS sequence"/>
</dbReference>
<keyword evidence="2" id="KW-0812">Transmembrane</keyword>
<evidence type="ECO:0000313" key="4">
    <source>
        <dbReference type="Proteomes" id="UP001251528"/>
    </source>
</evidence>
<dbReference type="EMBL" id="JASWJB010000018">
    <property type="protein sequence ID" value="KAK2612296.1"/>
    <property type="molecule type" value="Genomic_DNA"/>
</dbReference>
<sequence>MDSVSKHKVSSQIERRTNERHRMPISLAGVADDEIAKPSKKIVRKVYITILPTIGMLYILNYIDRQNLAAANLHDIDEHLNMTSE</sequence>
<proteinExistence type="predicted"/>
<protein>
    <submittedName>
        <fullName evidence="3">Uncharacterized protein</fullName>
    </submittedName>
</protein>
<reference evidence="3" key="1">
    <citation type="submission" date="2023-06" db="EMBL/GenBank/DDBJ databases">
        <title>Conoideocrella luteorostrata (Hypocreales: Clavicipitaceae), a potential biocontrol fungus for elongate hemlock scale in United States Christmas tree production areas.</title>
        <authorList>
            <person name="Barrett H."/>
            <person name="Lovett B."/>
            <person name="Macias A.M."/>
            <person name="Stajich J.E."/>
            <person name="Kasson M.T."/>
        </authorList>
    </citation>
    <scope>NUCLEOTIDE SEQUENCE</scope>
    <source>
        <strain evidence="3">ARSEF 14590</strain>
    </source>
</reference>
<keyword evidence="2" id="KW-1133">Transmembrane helix</keyword>
<feature type="region of interest" description="Disordered" evidence="1">
    <location>
        <begin position="1"/>
        <end position="21"/>
    </location>
</feature>
<organism evidence="3 4">
    <name type="scientific">Conoideocrella luteorostrata</name>
    <dbReference type="NCBI Taxonomy" id="1105319"/>
    <lineage>
        <taxon>Eukaryota</taxon>
        <taxon>Fungi</taxon>
        <taxon>Dikarya</taxon>
        <taxon>Ascomycota</taxon>
        <taxon>Pezizomycotina</taxon>
        <taxon>Sordariomycetes</taxon>
        <taxon>Hypocreomycetidae</taxon>
        <taxon>Hypocreales</taxon>
        <taxon>Clavicipitaceae</taxon>
        <taxon>Conoideocrella</taxon>
    </lineage>
</organism>
<evidence type="ECO:0000256" key="1">
    <source>
        <dbReference type="SAM" id="MobiDB-lite"/>
    </source>
</evidence>
<comment type="caution">
    <text evidence="3">The sequence shown here is derived from an EMBL/GenBank/DDBJ whole genome shotgun (WGS) entry which is preliminary data.</text>
</comment>
<name>A0AAJ0CWR1_9HYPO</name>
<gene>
    <name evidence="3" type="ORF">QQS21_001722</name>
</gene>
<keyword evidence="2" id="KW-0472">Membrane</keyword>
<evidence type="ECO:0000256" key="2">
    <source>
        <dbReference type="SAM" id="Phobius"/>
    </source>
</evidence>
<evidence type="ECO:0000313" key="3">
    <source>
        <dbReference type="EMBL" id="KAK2612296.1"/>
    </source>
</evidence>
<accession>A0AAJ0CWR1</accession>